<dbReference type="InterPro" id="IPR000362">
    <property type="entry name" value="Fumarate_lyase_fam"/>
</dbReference>
<protein>
    <submittedName>
        <fullName evidence="4">3-carboxy-cis,cis-muconate cycloisomerase</fullName>
    </submittedName>
</protein>
<dbReference type="PANTHER" id="PTHR43172">
    <property type="entry name" value="ADENYLOSUCCINATE LYASE"/>
    <property type="match status" value="1"/>
</dbReference>
<dbReference type="Pfam" id="PF00206">
    <property type="entry name" value="Lyase_1"/>
    <property type="match status" value="1"/>
</dbReference>
<dbReference type="PRINTS" id="PR00145">
    <property type="entry name" value="ARGSUCLYASE"/>
</dbReference>
<dbReference type="PANTHER" id="PTHR43172:SF2">
    <property type="entry name" value="ADENYLOSUCCINATE LYASE C-TERMINAL DOMAIN-CONTAINING PROTEIN"/>
    <property type="match status" value="1"/>
</dbReference>
<evidence type="ECO:0000256" key="2">
    <source>
        <dbReference type="ARBA" id="ARBA00034772"/>
    </source>
</evidence>
<keyword evidence="1" id="KW-0456">Lyase</keyword>
<evidence type="ECO:0000313" key="5">
    <source>
        <dbReference type="Proteomes" id="UP001501074"/>
    </source>
</evidence>
<sequence length="401" mass="41654">MSPAALLTAMLRVEQVWLDGLVTAGIAPARAAGRLTVKMADADGLASAVAAGTEAGGNPVIPLTRWLRSTLDGDAALWVHRGLTSQDVMDTALAICLRDVLERVRDELDAQIHALAALAGQHRNTAMAGRTLTQHAVPTSFGLKVAQWLTALLDARDALDRLPALKVQLGGAAGTLSAVLELARGSGAADPGRTVRELLEGTACGLGLAWAPPWHTARGPVTAVGDVLVGACDAWGRIARDVIVLGRPEIGELAEPSVIGRGGSSTMAQKQNPVLSVLIRRTALSAPQWGATLHLAAAEAVDERPDGSWHTEWPALQSLSRATASAAGQASELLTGLRVDPHRMLANLEAAGPAILAEQTSMRELSGNTPGSDPRDYLGLTGLLVDDVLHRALTSGGHHGS</sequence>
<reference evidence="5" key="1">
    <citation type="journal article" date="2019" name="Int. J. Syst. Evol. Microbiol.">
        <title>The Global Catalogue of Microorganisms (GCM) 10K type strain sequencing project: providing services to taxonomists for standard genome sequencing and annotation.</title>
        <authorList>
            <consortium name="The Broad Institute Genomics Platform"/>
            <consortium name="The Broad Institute Genome Sequencing Center for Infectious Disease"/>
            <person name="Wu L."/>
            <person name="Ma J."/>
        </authorList>
    </citation>
    <scope>NUCLEOTIDE SEQUENCE [LARGE SCALE GENOMIC DNA]</scope>
    <source>
        <strain evidence="5">JCM 16902</strain>
    </source>
</reference>
<comment type="similarity">
    <text evidence="2">Belongs to the class-II fumarase/aspartase family.</text>
</comment>
<comment type="caution">
    <text evidence="4">The sequence shown here is derived from an EMBL/GenBank/DDBJ whole genome shotgun (WGS) entry which is preliminary data.</text>
</comment>
<dbReference type="Proteomes" id="UP001501074">
    <property type="component" value="Unassembled WGS sequence"/>
</dbReference>
<dbReference type="InterPro" id="IPR024083">
    <property type="entry name" value="Fumarase/histidase_N"/>
</dbReference>
<keyword evidence="5" id="KW-1185">Reference proteome</keyword>
<dbReference type="PRINTS" id="PR00149">
    <property type="entry name" value="FUMRATELYASE"/>
</dbReference>
<dbReference type="InterPro" id="IPR008948">
    <property type="entry name" value="L-Aspartase-like"/>
</dbReference>
<evidence type="ECO:0000259" key="3">
    <source>
        <dbReference type="Pfam" id="PF00206"/>
    </source>
</evidence>
<dbReference type="EMBL" id="BAAAZO010000004">
    <property type="protein sequence ID" value="GAA3612543.1"/>
    <property type="molecule type" value="Genomic_DNA"/>
</dbReference>
<name>A0ABP6ZMV4_9ACTN</name>
<dbReference type="RefSeq" id="WP_407937292.1">
    <property type="nucleotide sequence ID" value="NZ_BAAAZO010000004.1"/>
</dbReference>
<dbReference type="PROSITE" id="PS00163">
    <property type="entry name" value="FUMARATE_LYASES"/>
    <property type="match status" value="1"/>
</dbReference>
<dbReference type="InterPro" id="IPR022761">
    <property type="entry name" value="Fumarate_lyase_N"/>
</dbReference>
<evidence type="ECO:0000313" key="4">
    <source>
        <dbReference type="EMBL" id="GAA3612543.1"/>
    </source>
</evidence>
<organism evidence="4 5">
    <name type="scientific">Kineosporia mesophila</name>
    <dbReference type="NCBI Taxonomy" id="566012"/>
    <lineage>
        <taxon>Bacteria</taxon>
        <taxon>Bacillati</taxon>
        <taxon>Actinomycetota</taxon>
        <taxon>Actinomycetes</taxon>
        <taxon>Kineosporiales</taxon>
        <taxon>Kineosporiaceae</taxon>
        <taxon>Kineosporia</taxon>
    </lineage>
</organism>
<dbReference type="SUPFAM" id="SSF48557">
    <property type="entry name" value="L-aspartase-like"/>
    <property type="match status" value="1"/>
</dbReference>
<dbReference type="InterPro" id="IPR020557">
    <property type="entry name" value="Fumarate_lyase_CS"/>
</dbReference>
<dbReference type="Gene3D" id="1.20.200.10">
    <property type="entry name" value="Fumarase/aspartase (Central domain)"/>
    <property type="match status" value="1"/>
</dbReference>
<feature type="domain" description="Fumarate lyase N-terminal" evidence="3">
    <location>
        <begin position="76"/>
        <end position="282"/>
    </location>
</feature>
<gene>
    <name evidence="4" type="primary">pcaB</name>
    <name evidence="4" type="ORF">GCM10022223_30800</name>
</gene>
<accession>A0ABP6ZMV4</accession>
<dbReference type="Gene3D" id="1.10.275.10">
    <property type="entry name" value="Fumarase/aspartase (N-terminal domain)"/>
    <property type="match status" value="1"/>
</dbReference>
<proteinExistence type="inferred from homology"/>
<evidence type="ECO:0000256" key="1">
    <source>
        <dbReference type="ARBA" id="ARBA00023239"/>
    </source>
</evidence>